<dbReference type="Gene3D" id="3.40.50.1820">
    <property type="entry name" value="alpha/beta hydrolase"/>
    <property type="match status" value="1"/>
</dbReference>
<dbReference type="OrthoDB" id="2086224at2"/>
<proteinExistence type="predicted"/>
<sequence length="339" mass="38588">MSDFVENSVESFIDELQSALKNNPKPINIKALKNWEPSGLTTALLRKVQGYATGMKRRSTFVKSQKIVWLEGGNPHGEPVLLLHGFASSKENWVLLLPYLTRRYRVFVPDLPGWGESEFNYVEQYSLEKQLDRVDNWTGRYMPSQFHIVGSSMGGGIAALFTARHPEKILSLTLMNALGVFGSESTHFEQELKKGNNHLIAHRLTDVVRMMSTVMSYNRWTLTALLVPLMYQELVSRRHINQHMFHQLLEHAPPTMFEGIAHITSPTLVLWGEKDRILHASCATVFKQLIPQAEVKIFSEVGHLPMVEVPQMTARALLGFWRQLSKKHIAKDHHCLSPA</sequence>
<organism evidence="2 3">
    <name type="scientific">Aquirhabdus parva</name>
    <dbReference type="NCBI Taxonomy" id="2283318"/>
    <lineage>
        <taxon>Bacteria</taxon>
        <taxon>Pseudomonadati</taxon>
        <taxon>Pseudomonadota</taxon>
        <taxon>Gammaproteobacteria</taxon>
        <taxon>Moraxellales</taxon>
        <taxon>Moraxellaceae</taxon>
        <taxon>Aquirhabdus</taxon>
    </lineage>
</organism>
<protein>
    <submittedName>
        <fullName evidence="2">Alpha/beta hydrolase</fullName>
    </submittedName>
</protein>
<feature type="domain" description="AB hydrolase-1" evidence="1">
    <location>
        <begin position="79"/>
        <end position="182"/>
    </location>
</feature>
<dbReference type="PANTHER" id="PTHR43798">
    <property type="entry name" value="MONOACYLGLYCEROL LIPASE"/>
    <property type="match status" value="1"/>
</dbReference>
<dbReference type="GO" id="GO:0047372">
    <property type="term" value="F:monoacylglycerol lipase activity"/>
    <property type="evidence" value="ECO:0007669"/>
    <property type="project" value="TreeGrafter"/>
</dbReference>
<reference evidence="2 3" key="1">
    <citation type="submission" date="2018-07" db="EMBL/GenBank/DDBJ databases">
        <title>Genome sequencing of Moraxellaceae gen. HYN0046.</title>
        <authorList>
            <person name="Kim M."/>
            <person name="Yi H."/>
        </authorList>
    </citation>
    <scope>NUCLEOTIDE SEQUENCE [LARGE SCALE GENOMIC DNA]</scope>
    <source>
        <strain evidence="2 3">HYN0046</strain>
    </source>
</reference>
<dbReference type="GO" id="GO:0046464">
    <property type="term" value="P:acylglycerol catabolic process"/>
    <property type="evidence" value="ECO:0007669"/>
    <property type="project" value="TreeGrafter"/>
</dbReference>
<dbReference type="InterPro" id="IPR029058">
    <property type="entry name" value="AB_hydrolase_fold"/>
</dbReference>
<dbReference type="InterPro" id="IPR050266">
    <property type="entry name" value="AB_hydrolase_sf"/>
</dbReference>
<dbReference type="PANTHER" id="PTHR43798:SF5">
    <property type="entry name" value="MONOACYLGLYCEROL LIPASE ABHD6"/>
    <property type="match status" value="1"/>
</dbReference>
<dbReference type="EMBL" id="CP031222">
    <property type="protein sequence ID" value="AXI03450.1"/>
    <property type="molecule type" value="Genomic_DNA"/>
</dbReference>
<accession>A0A345P841</accession>
<dbReference type="Proteomes" id="UP000253940">
    <property type="component" value="Chromosome"/>
</dbReference>
<gene>
    <name evidence="2" type="ORF">HYN46_11730</name>
</gene>
<evidence type="ECO:0000259" key="1">
    <source>
        <dbReference type="Pfam" id="PF00561"/>
    </source>
</evidence>
<name>A0A345P841_9GAMM</name>
<dbReference type="KEGG" id="mbah:HYN46_11730"/>
<dbReference type="Pfam" id="PF00561">
    <property type="entry name" value="Abhydrolase_1"/>
    <property type="match status" value="1"/>
</dbReference>
<dbReference type="AlphaFoldDB" id="A0A345P841"/>
<dbReference type="InterPro" id="IPR000073">
    <property type="entry name" value="AB_hydrolase_1"/>
</dbReference>
<keyword evidence="2" id="KW-0378">Hydrolase</keyword>
<keyword evidence="3" id="KW-1185">Reference proteome</keyword>
<dbReference type="RefSeq" id="WP_114899558.1">
    <property type="nucleotide sequence ID" value="NZ_CP031222.1"/>
</dbReference>
<evidence type="ECO:0000313" key="2">
    <source>
        <dbReference type="EMBL" id="AXI03450.1"/>
    </source>
</evidence>
<dbReference type="SUPFAM" id="SSF53474">
    <property type="entry name" value="alpha/beta-Hydrolases"/>
    <property type="match status" value="1"/>
</dbReference>
<evidence type="ECO:0000313" key="3">
    <source>
        <dbReference type="Proteomes" id="UP000253940"/>
    </source>
</evidence>
<dbReference type="PRINTS" id="PR00111">
    <property type="entry name" value="ABHYDROLASE"/>
</dbReference>
<dbReference type="GO" id="GO:0016020">
    <property type="term" value="C:membrane"/>
    <property type="evidence" value="ECO:0007669"/>
    <property type="project" value="TreeGrafter"/>
</dbReference>